<reference evidence="1 2" key="1">
    <citation type="journal article" date="2020" name="Cell">
        <title>Large-Scale Comparative Analyses of Tick Genomes Elucidate Their Genetic Diversity and Vector Capacities.</title>
        <authorList>
            <consortium name="Tick Genome and Microbiome Consortium (TIGMIC)"/>
            <person name="Jia N."/>
            <person name="Wang J."/>
            <person name="Shi W."/>
            <person name="Du L."/>
            <person name="Sun Y."/>
            <person name="Zhan W."/>
            <person name="Jiang J.F."/>
            <person name="Wang Q."/>
            <person name="Zhang B."/>
            <person name="Ji P."/>
            <person name="Bell-Sakyi L."/>
            <person name="Cui X.M."/>
            <person name="Yuan T.T."/>
            <person name="Jiang B.G."/>
            <person name="Yang W.F."/>
            <person name="Lam T.T."/>
            <person name="Chang Q.C."/>
            <person name="Ding S.J."/>
            <person name="Wang X.J."/>
            <person name="Zhu J.G."/>
            <person name="Ruan X.D."/>
            <person name="Zhao L."/>
            <person name="Wei J.T."/>
            <person name="Ye R.Z."/>
            <person name="Que T.C."/>
            <person name="Du C.H."/>
            <person name="Zhou Y.H."/>
            <person name="Cheng J.X."/>
            <person name="Dai P.F."/>
            <person name="Guo W.B."/>
            <person name="Han X.H."/>
            <person name="Huang E.J."/>
            <person name="Li L.F."/>
            <person name="Wei W."/>
            <person name="Gao Y.C."/>
            <person name="Liu J.Z."/>
            <person name="Shao H.Z."/>
            <person name="Wang X."/>
            <person name="Wang C.C."/>
            <person name="Yang T.C."/>
            <person name="Huo Q.B."/>
            <person name="Li W."/>
            <person name="Chen H.Y."/>
            <person name="Chen S.E."/>
            <person name="Zhou L.G."/>
            <person name="Ni X.B."/>
            <person name="Tian J.H."/>
            <person name="Sheng Y."/>
            <person name="Liu T."/>
            <person name="Pan Y.S."/>
            <person name="Xia L.Y."/>
            <person name="Li J."/>
            <person name="Zhao F."/>
            <person name="Cao W.C."/>
        </authorList>
    </citation>
    <scope>NUCLEOTIDE SEQUENCE [LARGE SCALE GENOMIC DNA]</scope>
    <source>
        <strain evidence="1">Iper-2018</strain>
    </source>
</reference>
<evidence type="ECO:0000313" key="2">
    <source>
        <dbReference type="Proteomes" id="UP000805193"/>
    </source>
</evidence>
<name>A0AC60QL83_IXOPE</name>
<dbReference type="EMBL" id="JABSTQ010008368">
    <property type="protein sequence ID" value="KAG0434586.1"/>
    <property type="molecule type" value="Genomic_DNA"/>
</dbReference>
<proteinExistence type="predicted"/>
<dbReference type="Proteomes" id="UP000805193">
    <property type="component" value="Unassembled WGS sequence"/>
</dbReference>
<protein>
    <submittedName>
        <fullName evidence="1">Uncharacterized protein</fullName>
    </submittedName>
</protein>
<organism evidence="1 2">
    <name type="scientific">Ixodes persulcatus</name>
    <name type="common">Taiga tick</name>
    <dbReference type="NCBI Taxonomy" id="34615"/>
    <lineage>
        <taxon>Eukaryota</taxon>
        <taxon>Metazoa</taxon>
        <taxon>Ecdysozoa</taxon>
        <taxon>Arthropoda</taxon>
        <taxon>Chelicerata</taxon>
        <taxon>Arachnida</taxon>
        <taxon>Acari</taxon>
        <taxon>Parasitiformes</taxon>
        <taxon>Ixodida</taxon>
        <taxon>Ixodoidea</taxon>
        <taxon>Ixodidae</taxon>
        <taxon>Ixodinae</taxon>
        <taxon>Ixodes</taxon>
    </lineage>
</organism>
<evidence type="ECO:0000313" key="1">
    <source>
        <dbReference type="EMBL" id="KAG0434586.1"/>
    </source>
</evidence>
<gene>
    <name evidence="1" type="ORF">HPB47_018996</name>
</gene>
<accession>A0AC60QL83</accession>
<sequence length="273" mass="30654">MREAAAEEIVLARKHGESPDEEGFWRIPVVVDGGWSKRSYGHNYNVNSGVAVIVGRCTRKILYIGVQNMFCTVCRLAASRGRAPSRQIPHQTVTFGDWKAFSSVQFGCVFTCPSRGPHGYITDPGVESQVHGGTGEDVHTLRADRRDDGAPVSALEAVQIETIKVRARHFLDTKLNTSLLHKTATLLWPQFRQLRMLPEDERLEVYAPVRELLACVTEAMNQDEDETDNDVRDLASKRRCLGLFQDWCDAKDDKVATDELEEYLHGKEGLLVL</sequence>
<keyword evidence="2" id="KW-1185">Reference proteome</keyword>
<comment type="caution">
    <text evidence="1">The sequence shown here is derived from an EMBL/GenBank/DDBJ whole genome shotgun (WGS) entry which is preliminary data.</text>
</comment>